<evidence type="ECO:0000259" key="3">
    <source>
        <dbReference type="PROSITE" id="PS50977"/>
    </source>
</evidence>
<evidence type="ECO:0000256" key="1">
    <source>
        <dbReference type="ARBA" id="ARBA00023125"/>
    </source>
</evidence>
<dbReference type="InterPro" id="IPR009057">
    <property type="entry name" value="Homeodomain-like_sf"/>
</dbReference>
<name>A0A9E5A913_9EURY</name>
<evidence type="ECO:0000313" key="4">
    <source>
        <dbReference type="EMBL" id="MCZ3367005.1"/>
    </source>
</evidence>
<organism evidence="5">
    <name type="scientific">Methanobacterium veterum</name>
    <dbReference type="NCBI Taxonomy" id="408577"/>
    <lineage>
        <taxon>Archaea</taxon>
        <taxon>Methanobacteriati</taxon>
        <taxon>Methanobacteriota</taxon>
        <taxon>Methanomada group</taxon>
        <taxon>Methanobacteria</taxon>
        <taxon>Methanobacteriales</taxon>
        <taxon>Methanobacteriaceae</taxon>
        <taxon>Methanobacterium</taxon>
    </lineage>
</organism>
<feature type="DNA-binding region" description="H-T-H motif" evidence="2">
    <location>
        <begin position="37"/>
        <end position="56"/>
    </location>
</feature>
<dbReference type="InterPro" id="IPR001647">
    <property type="entry name" value="HTH_TetR"/>
</dbReference>
<sequence>MAENKGNINKLEEKNTKERIFESAIDLFAQKGFDATSMREIAEAVGIKKASLYSHYKSKNEIMDNIFEYFKKELIKMRPPEAQNLDKIDKVTPEIFRQRANLTLYIFKNPVMEKIFRIISSEQYKDKRARMIVLECLIHEPYSFSRAVLEIMVKKGIINKIDPDIKAMEFQYTIFTLFMEYLLLKSDNSNTGKIGEMIEKHLDYFVKSLEKK</sequence>
<evidence type="ECO:0000313" key="5">
    <source>
        <dbReference type="EMBL" id="MCZ3373848.1"/>
    </source>
</evidence>
<keyword evidence="1 2" id="KW-0238">DNA-binding</keyword>
<dbReference type="Gene3D" id="1.10.357.10">
    <property type="entry name" value="Tetracycline Repressor, domain 2"/>
    <property type="match status" value="1"/>
</dbReference>
<keyword evidence="6" id="KW-1185">Reference proteome</keyword>
<dbReference type="AlphaFoldDB" id="A0A9E5A913"/>
<dbReference type="SUPFAM" id="SSF46689">
    <property type="entry name" value="Homeodomain-like"/>
    <property type="match status" value="1"/>
</dbReference>
<evidence type="ECO:0000313" key="6">
    <source>
        <dbReference type="Proteomes" id="UP001068021"/>
    </source>
</evidence>
<dbReference type="PROSITE" id="PS50977">
    <property type="entry name" value="HTH_TETR_2"/>
    <property type="match status" value="1"/>
</dbReference>
<dbReference type="RefSeq" id="WP_048080635.1">
    <property type="nucleotide sequence ID" value="NZ_JAPVER010000020.1"/>
</dbReference>
<dbReference type="EMBL" id="JAPVER010000020">
    <property type="protein sequence ID" value="MCZ3367005.1"/>
    <property type="molecule type" value="Genomic_DNA"/>
</dbReference>
<proteinExistence type="predicted"/>
<gene>
    <name evidence="5" type="ORF">O3H35_14450</name>
    <name evidence="4" type="ORF">O3H54_14045</name>
</gene>
<dbReference type="Pfam" id="PF00440">
    <property type="entry name" value="TetR_N"/>
    <property type="match status" value="1"/>
</dbReference>
<dbReference type="PANTHER" id="PTHR43479">
    <property type="entry name" value="ACREF/ENVCD OPERON REPRESSOR-RELATED"/>
    <property type="match status" value="1"/>
</dbReference>
<dbReference type="EMBL" id="JAPVES010000030">
    <property type="protein sequence ID" value="MCZ3373848.1"/>
    <property type="molecule type" value="Genomic_DNA"/>
</dbReference>
<evidence type="ECO:0000256" key="2">
    <source>
        <dbReference type="PROSITE-ProRule" id="PRU00335"/>
    </source>
</evidence>
<protein>
    <submittedName>
        <fullName evidence="5">TetR/AcrR family transcriptional regulator</fullName>
    </submittedName>
</protein>
<dbReference type="Proteomes" id="UP001068021">
    <property type="component" value="Unassembled WGS sequence"/>
</dbReference>
<dbReference type="Proteomes" id="UP001074446">
    <property type="component" value="Unassembled WGS sequence"/>
</dbReference>
<accession>A0A9E5A913</accession>
<feature type="domain" description="HTH tetR-type" evidence="3">
    <location>
        <begin position="14"/>
        <end position="74"/>
    </location>
</feature>
<comment type="caution">
    <text evidence="5">The sequence shown here is derived from an EMBL/GenBank/DDBJ whole genome shotgun (WGS) entry which is preliminary data.</text>
</comment>
<dbReference type="PRINTS" id="PR00455">
    <property type="entry name" value="HTHTETR"/>
</dbReference>
<dbReference type="InterPro" id="IPR050624">
    <property type="entry name" value="HTH-type_Tx_Regulator"/>
</dbReference>
<dbReference type="GO" id="GO:0003677">
    <property type="term" value="F:DNA binding"/>
    <property type="evidence" value="ECO:0007669"/>
    <property type="project" value="UniProtKB-UniRule"/>
</dbReference>
<reference evidence="5" key="1">
    <citation type="submission" date="2022-12" db="EMBL/GenBank/DDBJ databases">
        <title>Reclassification of two methanogenic archaea species isolated from the Kolyma lowland permafrost.</title>
        <authorList>
            <person name="Trubitsyn V.E."/>
            <person name="Rivkina E.M."/>
            <person name="Shcherbakova V.A."/>
        </authorList>
    </citation>
    <scope>NUCLEOTIDE SEQUENCE</scope>
    <source>
        <strain evidence="4">M2</strain>
        <strain evidence="5">MK4</strain>
    </source>
</reference>
<dbReference type="PANTHER" id="PTHR43479:SF11">
    <property type="entry name" value="ACREF_ENVCD OPERON REPRESSOR-RELATED"/>
    <property type="match status" value="1"/>
</dbReference>